<dbReference type="Pfam" id="PF10636">
    <property type="entry name" value="hemP"/>
    <property type="match status" value="1"/>
</dbReference>
<dbReference type="Proteomes" id="UP000253370">
    <property type="component" value="Unassembled WGS sequence"/>
</dbReference>
<feature type="region of interest" description="Disordered" evidence="1">
    <location>
        <begin position="1"/>
        <end position="26"/>
    </location>
</feature>
<evidence type="ECO:0000313" key="3">
    <source>
        <dbReference type="Proteomes" id="UP000253370"/>
    </source>
</evidence>
<accession>A0A365U3V6</accession>
<gene>
    <name evidence="2" type="ORF">DRV85_18165</name>
</gene>
<dbReference type="InterPro" id="IPR019600">
    <property type="entry name" value="Hemin_uptake_protein_HemP"/>
</dbReference>
<dbReference type="Gene3D" id="2.10.70.10">
    <property type="entry name" value="Complement Module, domain 1"/>
    <property type="match status" value="1"/>
</dbReference>
<evidence type="ECO:0000256" key="1">
    <source>
        <dbReference type="SAM" id="MobiDB-lite"/>
    </source>
</evidence>
<organism evidence="2 3">
    <name type="scientific">Rhodosalinus halophilus</name>
    <dbReference type="NCBI Taxonomy" id="2259333"/>
    <lineage>
        <taxon>Bacteria</taxon>
        <taxon>Pseudomonadati</taxon>
        <taxon>Pseudomonadota</taxon>
        <taxon>Alphaproteobacteria</taxon>
        <taxon>Rhodobacterales</taxon>
        <taxon>Paracoccaceae</taxon>
        <taxon>Rhodosalinus</taxon>
    </lineage>
</organism>
<name>A0A365U3V6_9RHOB</name>
<dbReference type="OrthoDB" id="7691333at2"/>
<comment type="caution">
    <text evidence="2">The sequence shown here is derived from an EMBL/GenBank/DDBJ whole genome shotgun (WGS) entry which is preliminary data.</text>
</comment>
<dbReference type="EMBL" id="QNTQ01000029">
    <property type="protein sequence ID" value="RBI82727.1"/>
    <property type="molecule type" value="Genomic_DNA"/>
</dbReference>
<sequence length="57" mass="6100">MTDHRDPASRPPLTSGGTAPRHEAQALTKGGCVAEIELDGKVYTLRITRAGKLILTK</sequence>
<reference evidence="2 3" key="1">
    <citation type="submission" date="2018-07" db="EMBL/GenBank/DDBJ databases">
        <title>Rhodosalinus sp. strain E84T genomic sequence and assembly.</title>
        <authorList>
            <person name="Liu Z.-W."/>
            <person name="Lu D.-C."/>
        </authorList>
    </citation>
    <scope>NUCLEOTIDE SEQUENCE [LARGE SCALE GENOMIC DNA]</scope>
    <source>
        <strain evidence="2 3">E84</strain>
    </source>
</reference>
<protein>
    <submittedName>
        <fullName evidence="2">Hemin uptake protein HemP</fullName>
    </submittedName>
</protein>
<keyword evidence="3" id="KW-1185">Reference proteome</keyword>
<evidence type="ECO:0000313" key="2">
    <source>
        <dbReference type="EMBL" id="RBI82727.1"/>
    </source>
</evidence>
<dbReference type="AlphaFoldDB" id="A0A365U3V6"/>
<proteinExistence type="predicted"/>